<feature type="transmembrane region" description="Helical" evidence="2">
    <location>
        <begin position="162"/>
        <end position="183"/>
    </location>
</feature>
<keyword evidence="2" id="KW-1133">Transmembrane helix</keyword>
<dbReference type="InterPro" id="IPR032834">
    <property type="entry name" value="NatK-like_C"/>
</dbReference>
<feature type="transmembrane region" description="Helical" evidence="2">
    <location>
        <begin position="189"/>
        <end position="210"/>
    </location>
</feature>
<gene>
    <name evidence="4" type="ORF">H9Q76_03090</name>
</gene>
<dbReference type="RefSeq" id="WP_021985708.1">
    <property type="nucleotide sequence ID" value="NZ_CP060632.1"/>
</dbReference>
<keyword evidence="5" id="KW-1185">Reference proteome</keyword>
<organism evidence="4 5">
    <name type="scientific">Wujia chipingensis</name>
    <dbReference type="NCBI Taxonomy" id="2763670"/>
    <lineage>
        <taxon>Bacteria</taxon>
        <taxon>Bacillati</taxon>
        <taxon>Bacillota</taxon>
        <taxon>Clostridia</taxon>
        <taxon>Lachnospirales</taxon>
        <taxon>Lachnospiraceae</taxon>
        <taxon>Wujia</taxon>
    </lineage>
</organism>
<dbReference type="InterPro" id="IPR036890">
    <property type="entry name" value="HATPase_C_sf"/>
</dbReference>
<dbReference type="CDD" id="cd16935">
    <property type="entry name" value="HATPase_AgrC-ComD-like"/>
    <property type="match status" value="1"/>
</dbReference>
<dbReference type="PANTHER" id="PTHR40448:SF1">
    <property type="entry name" value="TWO-COMPONENT SENSOR HISTIDINE KINASE"/>
    <property type="match status" value="1"/>
</dbReference>
<sequence length="441" mass="51131">MQYALTILTYLFDMFILTTFLMNTLHHFKKRYAPLYLCVLVGCECCLYGCEVLNSHFPTIQSEITATLISLGTTFILCLFFTSSLKAKLYVVLLFQILASLGEAIFTFLFTKLNPDFYAENDTAFLYSVMNIGSKVVLFILCLLMSLLFRKQTPAHSLEYKFLILSTPIISIIIYVCLPLQHLFLIDNILFYELLIFCLVLLNIINYILIQKEYASTTLKYTNAQMEDQIRFQKEKYEQLSESYRQSRRIIHDLKKQYFCINEYVDNKEYDKLKTFTSEAVRDIESTYSKYNTGNLVIDSFLTNYDTLAAKNHIQFVAKLGVTYNRIPVNDYDLCVILGNMLDNCLKACIANPSSENFIHIAIATTENDKFTIHCENTTAEGTSLEHIHASRQNSLYHGYGLTNIRNTAEKYHGFFTYSVETLFYMDLMIPIIEKSKRIMH</sequence>
<feature type="domain" description="Sensor histidine kinase NatK-like C-terminal" evidence="3">
    <location>
        <begin position="332"/>
        <end position="431"/>
    </location>
</feature>
<evidence type="ECO:0000256" key="1">
    <source>
        <dbReference type="SAM" id="Coils"/>
    </source>
</evidence>
<dbReference type="PANTHER" id="PTHR40448">
    <property type="entry name" value="TWO-COMPONENT SENSOR HISTIDINE KINASE"/>
    <property type="match status" value="1"/>
</dbReference>
<protein>
    <submittedName>
        <fullName evidence="4">GHKL domain-containing protein</fullName>
    </submittedName>
</protein>
<feature type="transmembrane region" description="Helical" evidence="2">
    <location>
        <begin position="125"/>
        <end position="150"/>
    </location>
</feature>
<feature type="transmembrane region" description="Helical" evidence="2">
    <location>
        <begin position="6"/>
        <end position="23"/>
    </location>
</feature>
<evidence type="ECO:0000259" key="3">
    <source>
        <dbReference type="Pfam" id="PF14501"/>
    </source>
</evidence>
<dbReference type="Pfam" id="PF14501">
    <property type="entry name" value="HATPase_c_5"/>
    <property type="match status" value="1"/>
</dbReference>
<feature type="transmembrane region" description="Helical" evidence="2">
    <location>
        <begin position="89"/>
        <end position="110"/>
    </location>
</feature>
<reference evidence="4 5" key="1">
    <citation type="submission" date="2020-08" db="EMBL/GenBank/DDBJ databases">
        <authorList>
            <person name="Liu C."/>
            <person name="Sun Q."/>
        </authorList>
    </citation>
    <scope>NUCLEOTIDE SEQUENCE [LARGE SCALE GENOMIC DNA]</scope>
    <source>
        <strain evidence="4 5">NSJ-4</strain>
    </source>
</reference>
<feature type="transmembrane region" description="Helical" evidence="2">
    <location>
        <begin position="35"/>
        <end position="54"/>
    </location>
</feature>
<dbReference type="Proteomes" id="UP000515819">
    <property type="component" value="Chromosome"/>
</dbReference>
<keyword evidence="2" id="KW-0812">Transmembrane</keyword>
<keyword evidence="1" id="KW-0175">Coiled coil</keyword>
<name>A0A7G9FP08_9FIRM</name>
<feature type="coiled-coil region" evidence="1">
    <location>
        <begin position="223"/>
        <end position="257"/>
    </location>
</feature>
<accession>A0A7G9FP08</accession>
<feature type="transmembrane region" description="Helical" evidence="2">
    <location>
        <begin position="60"/>
        <end position="82"/>
    </location>
</feature>
<dbReference type="GO" id="GO:0042802">
    <property type="term" value="F:identical protein binding"/>
    <property type="evidence" value="ECO:0007669"/>
    <property type="project" value="TreeGrafter"/>
</dbReference>
<proteinExistence type="predicted"/>
<dbReference type="EMBL" id="CP060632">
    <property type="protein sequence ID" value="QNM00290.1"/>
    <property type="molecule type" value="Genomic_DNA"/>
</dbReference>
<dbReference type="AlphaFoldDB" id="A0A7G9FP08"/>
<dbReference type="SUPFAM" id="SSF55874">
    <property type="entry name" value="ATPase domain of HSP90 chaperone/DNA topoisomerase II/histidine kinase"/>
    <property type="match status" value="1"/>
</dbReference>
<evidence type="ECO:0000313" key="4">
    <source>
        <dbReference type="EMBL" id="QNM00290.1"/>
    </source>
</evidence>
<keyword evidence="2" id="KW-0472">Membrane</keyword>
<dbReference type="Gene3D" id="3.30.565.10">
    <property type="entry name" value="Histidine kinase-like ATPase, C-terminal domain"/>
    <property type="match status" value="1"/>
</dbReference>
<evidence type="ECO:0000256" key="2">
    <source>
        <dbReference type="SAM" id="Phobius"/>
    </source>
</evidence>
<evidence type="ECO:0000313" key="5">
    <source>
        <dbReference type="Proteomes" id="UP000515819"/>
    </source>
</evidence>
<dbReference type="KEGG" id="wcp:H9Q76_03090"/>